<evidence type="ECO:0000313" key="3">
    <source>
        <dbReference type="EMBL" id="MEA5444695.1"/>
    </source>
</evidence>
<protein>
    <submittedName>
        <fullName evidence="3">Type IV pilin protein</fullName>
    </submittedName>
</protein>
<evidence type="ECO:0000256" key="2">
    <source>
        <dbReference type="SAM" id="Phobius"/>
    </source>
</evidence>
<dbReference type="InterPro" id="IPR045584">
    <property type="entry name" value="Pilin-like"/>
</dbReference>
<keyword evidence="2" id="KW-1133">Transmembrane helix</keyword>
<dbReference type="AlphaFoldDB" id="A0AAP6JD59"/>
<keyword evidence="2" id="KW-0472">Membrane</keyword>
<dbReference type="InterPro" id="IPR031982">
    <property type="entry name" value="PilE-like"/>
</dbReference>
<evidence type="ECO:0000256" key="1">
    <source>
        <dbReference type="SAM" id="MobiDB-lite"/>
    </source>
</evidence>
<dbReference type="Pfam" id="PF16732">
    <property type="entry name" value="ComP_DUS"/>
    <property type="match status" value="1"/>
</dbReference>
<sequence length="139" mass="15796">MNRQRQAGFTLIEVMIVVAILGIISALAYNSYQRHVVTTYRADAQRSLVEIAQRLERCFTQRNDYRECVDDGGGTTWDSQDGHYEIFIGDLERTTFTLTARPQGVQAERDGDRCSTLTLTHTGRRDSTGSEERDDCWGL</sequence>
<proteinExistence type="predicted"/>
<dbReference type="InterPro" id="IPR012902">
    <property type="entry name" value="N_methyl_site"/>
</dbReference>
<evidence type="ECO:0000313" key="4">
    <source>
        <dbReference type="Proteomes" id="UP001302316"/>
    </source>
</evidence>
<feature type="transmembrane region" description="Helical" evidence="2">
    <location>
        <begin position="7"/>
        <end position="29"/>
    </location>
</feature>
<dbReference type="GO" id="GO:0043683">
    <property type="term" value="P:type IV pilus assembly"/>
    <property type="evidence" value="ECO:0007669"/>
    <property type="project" value="InterPro"/>
</dbReference>
<dbReference type="RefSeq" id="WP_346050170.1">
    <property type="nucleotide sequence ID" value="NZ_JAYGII010000003.1"/>
</dbReference>
<keyword evidence="4" id="KW-1185">Reference proteome</keyword>
<organism evidence="3 4">
    <name type="scientific">Natronospira elongata</name>
    <dbReference type="NCBI Taxonomy" id="3110268"/>
    <lineage>
        <taxon>Bacteria</taxon>
        <taxon>Pseudomonadati</taxon>
        <taxon>Pseudomonadota</taxon>
        <taxon>Gammaproteobacteria</taxon>
        <taxon>Natronospirales</taxon>
        <taxon>Natronospiraceae</taxon>
        <taxon>Natronospira</taxon>
    </lineage>
</organism>
<dbReference type="Gene3D" id="3.30.700.10">
    <property type="entry name" value="Glycoprotein, Type 4 Pilin"/>
    <property type="match status" value="1"/>
</dbReference>
<dbReference type="EMBL" id="JAYGII010000003">
    <property type="protein sequence ID" value="MEA5444695.1"/>
    <property type="molecule type" value="Genomic_DNA"/>
</dbReference>
<dbReference type="NCBIfam" id="TIGR02532">
    <property type="entry name" value="IV_pilin_GFxxxE"/>
    <property type="match status" value="1"/>
</dbReference>
<dbReference type="Pfam" id="PF07963">
    <property type="entry name" value="N_methyl"/>
    <property type="match status" value="1"/>
</dbReference>
<reference evidence="3 4" key="1">
    <citation type="submission" date="2023-12" db="EMBL/GenBank/DDBJ databases">
        <title>Whole-genome sequencing of halo(alkali)philic microorganisms from hypersaline lakes.</title>
        <authorList>
            <person name="Sorokin D.Y."/>
            <person name="Merkel A.Y."/>
            <person name="Messina E."/>
            <person name="Yakimov M."/>
        </authorList>
    </citation>
    <scope>NUCLEOTIDE SEQUENCE [LARGE SCALE GENOMIC DNA]</scope>
    <source>
        <strain evidence="3 4">AB-CW1</strain>
    </source>
</reference>
<accession>A0AAP6JD59</accession>
<dbReference type="SUPFAM" id="SSF54523">
    <property type="entry name" value="Pili subunits"/>
    <property type="match status" value="1"/>
</dbReference>
<dbReference type="PROSITE" id="PS00409">
    <property type="entry name" value="PROKAR_NTER_METHYL"/>
    <property type="match status" value="1"/>
</dbReference>
<feature type="region of interest" description="Disordered" evidence="1">
    <location>
        <begin position="118"/>
        <end position="139"/>
    </location>
</feature>
<keyword evidence="2" id="KW-0812">Transmembrane</keyword>
<dbReference type="Proteomes" id="UP001302316">
    <property type="component" value="Unassembled WGS sequence"/>
</dbReference>
<gene>
    <name evidence="3" type="ORF">VCB98_02560</name>
</gene>
<comment type="caution">
    <text evidence="3">The sequence shown here is derived from an EMBL/GenBank/DDBJ whole genome shotgun (WGS) entry which is preliminary data.</text>
</comment>
<name>A0AAP6JD59_9GAMM</name>